<protein>
    <submittedName>
        <fullName evidence="1">Uncharacterized protein</fullName>
    </submittedName>
</protein>
<accession>A0AAD7ITB8</accession>
<dbReference type="AlphaFoldDB" id="A0AAD7ITB8"/>
<reference evidence="1" key="1">
    <citation type="submission" date="2023-03" db="EMBL/GenBank/DDBJ databases">
        <title>Massive genome expansion in bonnet fungi (Mycena s.s.) driven by repeated elements and novel gene families across ecological guilds.</title>
        <authorList>
            <consortium name="Lawrence Berkeley National Laboratory"/>
            <person name="Harder C.B."/>
            <person name="Miyauchi S."/>
            <person name="Viragh M."/>
            <person name="Kuo A."/>
            <person name="Thoen E."/>
            <person name="Andreopoulos B."/>
            <person name="Lu D."/>
            <person name="Skrede I."/>
            <person name="Drula E."/>
            <person name="Henrissat B."/>
            <person name="Morin E."/>
            <person name="Kohler A."/>
            <person name="Barry K."/>
            <person name="LaButti K."/>
            <person name="Morin E."/>
            <person name="Salamov A."/>
            <person name="Lipzen A."/>
            <person name="Mereny Z."/>
            <person name="Hegedus B."/>
            <person name="Baldrian P."/>
            <person name="Stursova M."/>
            <person name="Weitz H."/>
            <person name="Taylor A."/>
            <person name="Grigoriev I.V."/>
            <person name="Nagy L.G."/>
            <person name="Martin F."/>
            <person name="Kauserud H."/>
        </authorList>
    </citation>
    <scope>NUCLEOTIDE SEQUENCE</scope>
    <source>
        <strain evidence="1">CBHHK188m</strain>
    </source>
</reference>
<evidence type="ECO:0000313" key="2">
    <source>
        <dbReference type="Proteomes" id="UP001215280"/>
    </source>
</evidence>
<organism evidence="1 2">
    <name type="scientific">Mycena maculata</name>
    <dbReference type="NCBI Taxonomy" id="230809"/>
    <lineage>
        <taxon>Eukaryota</taxon>
        <taxon>Fungi</taxon>
        <taxon>Dikarya</taxon>
        <taxon>Basidiomycota</taxon>
        <taxon>Agaricomycotina</taxon>
        <taxon>Agaricomycetes</taxon>
        <taxon>Agaricomycetidae</taxon>
        <taxon>Agaricales</taxon>
        <taxon>Marasmiineae</taxon>
        <taxon>Mycenaceae</taxon>
        <taxon>Mycena</taxon>
    </lineage>
</organism>
<sequence>MVPLATGLPKRRRVSIVNIVTAPLAVLDKDTRDSYAVQLQMTRDTCKMPGAPGVAILVTPHLSKDRDTTKSRTAIFMHRVVPEIVMMATQSFIPVAFHSHSFGTARNVTSDLDELYWIVEDELANDVDNYYGLQR</sequence>
<name>A0AAD7ITB8_9AGAR</name>
<comment type="caution">
    <text evidence="1">The sequence shown here is derived from an EMBL/GenBank/DDBJ whole genome shotgun (WGS) entry which is preliminary data.</text>
</comment>
<gene>
    <name evidence="1" type="ORF">DFH07DRAFT_1062587</name>
</gene>
<proteinExistence type="predicted"/>
<dbReference type="EMBL" id="JARJLG010000091">
    <property type="protein sequence ID" value="KAJ7748190.1"/>
    <property type="molecule type" value="Genomic_DNA"/>
</dbReference>
<keyword evidence="2" id="KW-1185">Reference proteome</keyword>
<evidence type="ECO:0000313" key="1">
    <source>
        <dbReference type="EMBL" id="KAJ7748190.1"/>
    </source>
</evidence>
<dbReference type="Proteomes" id="UP001215280">
    <property type="component" value="Unassembled WGS sequence"/>
</dbReference>